<dbReference type="GO" id="GO:0016020">
    <property type="term" value="C:membrane"/>
    <property type="evidence" value="ECO:0007669"/>
    <property type="project" value="UniProtKB-SubCell"/>
</dbReference>
<sequence length="443" mass="50726">MLRLFAKTTGEAGRNRIADDSRRLTLSAIHKYELILKCLSLQVTYITPLLMKDPPSNLRQIHVEYPPELNPALFQCPLIWSNPLDPHWMILKLIDEIPNPAYTSDLSSNNMPPFSIKQRLEELWTQIKVSYYQRAFQSITESLYEEVFVTASKKRGINLPPLEEVKYNASFVLSNSHVSLGEPIRLPQNYIPIAGYHIDSEPKSLPKDLQKIMDGAKEGVIYFSLGSNVKSKDMPGNMTRELLETFSKFQQTVIWKFEESLPDLPENVHIVQWAPQQSILAHPNCILFITHGGLLSITETVHFGVPIIGIPVFADQFVNVDVAVSRGFARRVYLSYDIAKYLKEAIHEVLGNSSYRERVKYLSLVYHDRPVPPAKEMVHWVEHTVKTRGAPHLRSRALSTPWYQKMYLDLAALIVLITLASYISIKFILTNVIQLIIQKEKFD</sequence>
<dbReference type="InterPro" id="IPR035595">
    <property type="entry name" value="UDP_glycos_trans_CS"/>
</dbReference>
<keyword evidence="5" id="KW-0472">Membrane</keyword>
<comment type="catalytic activity">
    <reaction evidence="5">
        <text>glucuronate acceptor + UDP-alpha-D-glucuronate = acceptor beta-D-glucuronoside + UDP + H(+)</text>
        <dbReference type="Rhea" id="RHEA:21032"/>
        <dbReference type="ChEBI" id="CHEBI:15378"/>
        <dbReference type="ChEBI" id="CHEBI:58052"/>
        <dbReference type="ChEBI" id="CHEBI:58223"/>
        <dbReference type="ChEBI" id="CHEBI:132367"/>
        <dbReference type="ChEBI" id="CHEBI:132368"/>
        <dbReference type="EC" id="2.4.1.17"/>
    </reaction>
</comment>
<protein>
    <recommendedName>
        <fullName evidence="5">UDP-glucuronosyltransferase</fullName>
        <ecNumber evidence="5">2.4.1.17</ecNumber>
    </recommendedName>
</protein>
<comment type="subcellular location">
    <subcellularLocation>
        <location evidence="5">Membrane</location>
        <topology evidence="5">Single-pass membrane protein</topology>
    </subcellularLocation>
</comment>
<dbReference type="Pfam" id="PF00201">
    <property type="entry name" value="UDPGT"/>
    <property type="match status" value="1"/>
</dbReference>
<evidence type="ECO:0000256" key="2">
    <source>
        <dbReference type="ARBA" id="ARBA00022676"/>
    </source>
</evidence>
<reference evidence="6 7" key="1">
    <citation type="journal article" date="2019" name="Commun. Biol.">
        <title>The bagworm genome reveals a unique fibroin gene that provides high tensile strength.</title>
        <authorList>
            <person name="Kono N."/>
            <person name="Nakamura H."/>
            <person name="Ohtoshi R."/>
            <person name="Tomita M."/>
            <person name="Numata K."/>
            <person name="Arakawa K."/>
        </authorList>
    </citation>
    <scope>NUCLEOTIDE SEQUENCE [LARGE SCALE GENOMIC DNA]</scope>
</reference>
<dbReference type="OrthoDB" id="5835829at2759"/>
<dbReference type="PROSITE" id="PS00375">
    <property type="entry name" value="UDPGT"/>
    <property type="match status" value="1"/>
</dbReference>
<proteinExistence type="inferred from homology"/>
<evidence type="ECO:0000313" key="6">
    <source>
        <dbReference type="EMBL" id="GBP42171.1"/>
    </source>
</evidence>
<name>A0A4C1VTX8_EUMVA</name>
<keyword evidence="7" id="KW-1185">Reference proteome</keyword>
<dbReference type="Proteomes" id="UP000299102">
    <property type="component" value="Unassembled WGS sequence"/>
</dbReference>
<organism evidence="6 7">
    <name type="scientific">Eumeta variegata</name>
    <name type="common">Bagworm moth</name>
    <name type="synonym">Eumeta japonica</name>
    <dbReference type="NCBI Taxonomy" id="151549"/>
    <lineage>
        <taxon>Eukaryota</taxon>
        <taxon>Metazoa</taxon>
        <taxon>Ecdysozoa</taxon>
        <taxon>Arthropoda</taxon>
        <taxon>Hexapoda</taxon>
        <taxon>Insecta</taxon>
        <taxon>Pterygota</taxon>
        <taxon>Neoptera</taxon>
        <taxon>Endopterygota</taxon>
        <taxon>Lepidoptera</taxon>
        <taxon>Glossata</taxon>
        <taxon>Ditrysia</taxon>
        <taxon>Tineoidea</taxon>
        <taxon>Psychidae</taxon>
        <taxon>Oiketicinae</taxon>
        <taxon>Eumeta</taxon>
    </lineage>
</organism>
<dbReference type="InterPro" id="IPR050271">
    <property type="entry name" value="UDP-glycosyltransferase"/>
</dbReference>
<keyword evidence="2 4" id="KW-0328">Glycosyltransferase</keyword>
<dbReference type="EMBL" id="BGZK01000413">
    <property type="protein sequence ID" value="GBP42171.1"/>
    <property type="molecule type" value="Genomic_DNA"/>
</dbReference>
<dbReference type="PANTHER" id="PTHR48043:SF159">
    <property type="entry name" value="EG:EG0003.4 PROTEIN-RELATED"/>
    <property type="match status" value="1"/>
</dbReference>
<feature type="transmembrane region" description="Helical" evidence="5">
    <location>
        <begin position="406"/>
        <end position="429"/>
    </location>
</feature>
<dbReference type="AlphaFoldDB" id="A0A4C1VTX8"/>
<evidence type="ECO:0000256" key="3">
    <source>
        <dbReference type="ARBA" id="ARBA00022679"/>
    </source>
</evidence>
<dbReference type="Gene3D" id="3.40.50.2000">
    <property type="entry name" value="Glycogen Phosphorylase B"/>
    <property type="match status" value="1"/>
</dbReference>
<dbReference type="STRING" id="151549.A0A4C1VTX8"/>
<comment type="caution">
    <text evidence="6">The sequence shown here is derived from an EMBL/GenBank/DDBJ whole genome shotgun (WGS) entry which is preliminary data.</text>
</comment>
<accession>A0A4C1VTX8</accession>
<dbReference type="CDD" id="cd03784">
    <property type="entry name" value="GT1_Gtf-like"/>
    <property type="match status" value="1"/>
</dbReference>
<evidence type="ECO:0000256" key="5">
    <source>
        <dbReference type="RuleBase" id="RU362059"/>
    </source>
</evidence>
<dbReference type="PANTHER" id="PTHR48043">
    <property type="entry name" value="EG:EG0003.4 PROTEIN-RELATED"/>
    <property type="match status" value="1"/>
</dbReference>
<dbReference type="InterPro" id="IPR002213">
    <property type="entry name" value="UDP_glucos_trans"/>
</dbReference>
<evidence type="ECO:0000256" key="4">
    <source>
        <dbReference type="RuleBase" id="RU003718"/>
    </source>
</evidence>
<keyword evidence="5" id="KW-1133">Transmembrane helix</keyword>
<dbReference type="SUPFAM" id="SSF53756">
    <property type="entry name" value="UDP-Glycosyltransferase/glycogen phosphorylase"/>
    <property type="match status" value="1"/>
</dbReference>
<keyword evidence="5" id="KW-0812">Transmembrane</keyword>
<keyword evidence="3 4" id="KW-0808">Transferase</keyword>
<dbReference type="EC" id="2.4.1.17" evidence="5"/>
<comment type="similarity">
    <text evidence="1 4">Belongs to the UDP-glycosyltransferase family.</text>
</comment>
<evidence type="ECO:0000313" key="7">
    <source>
        <dbReference type="Proteomes" id="UP000299102"/>
    </source>
</evidence>
<gene>
    <name evidence="6" type="primary">Ugt2b15</name>
    <name evidence="6" type="ORF">EVAR_25796_1</name>
</gene>
<dbReference type="GO" id="GO:0015020">
    <property type="term" value="F:glucuronosyltransferase activity"/>
    <property type="evidence" value="ECO:0007669"/>
    <property type="project" value="UniProtKB-EC"/>
</dbReference>
<evidence type="ECO:0000256" key="1">
    <source>
        <dbReference type="ARBA" id="ARBA00009995"/>
    </source>
</evidence>
<dbReference type="FunFam" id="3.40.50.2000:FF:000050">
    <property type="entry name" value="UDP-glucuronosyltransferase"/>
    <property type="match status" value="1"/>
</dbReference>